<evidence type="ECO:0000313" key="1">
    <source>
        <dbReference type="EMBL" id="MQN81063.1"/>
    </source>
</evidence>
<comment type="caution">
    <text evidence="1">The sequence shown here is derived from an EMBL/GenBank/DDBJ whole genome shotgun (WGS) entry which is preliminary data.</text>
</comment>
<dbReference type="RefSeq" id="WP_153123983.1">
    <property type="nucleotide sequence ID" value="NZ_VZCB01000075.1"/>
</dbReference>
<reference evidence="1 2" key="1">
    <citation type="submission" date="2019-09" db="EMBL/GenBank/DDBJ databases">
        <title>Distinct polysaccharide growth profiles of human intestinal Prevotella copri isolates.</title>
        <authorList>
            <person name="Fehlner-Peach H."/>
            <person name="Magnabosco C."/>
            <person name="Raghavan V."/>
            <person name="Scher J.U."/>
            <person name="Tett A."/>
            <person name="Cox L.M."/>
            <person name="Gottsegen C."/>
            <person name="Watters A."/>
            <person name="Wiltshire- Gordon J.D."/>
            <person name="Segata N."/>
            <person name="Bonneau R."/>
            <person name="Littman D.R."/>
        </authorList>
    </citation>
    <scope>NUCLEOTIDE SEQUENCE [LARGE SCALE GENOMIC DNA]</scope>
    <source>
        <strain evidence="2">iA622</strain>
    </source>
</reference>
<dbReference type="AlphaFoldDB" id="A0A6G1U0I3"/>
<sequence length="190" mass="20815">MPSAGSYPLSITVTLADGSQQTVALGTVVIKDFDLPQVVLNLIGEHGTKTWHLAKENAYWLGFYQEAGQYDFTGYLGYFTPAFGLTGEEAGSMTLDVQGNISIAPTGREGTFTYDFPDDHGWELGWIHSTIPTVAGICYDSNTQQPTYMPTDYFVVECTAERLVIGAPCIEGTPLTDWAQCMFWAFVPAE</sequence>
<evidence type="ECO:0000313" key="2">
    <source>
        <dbReference type="Proteomes" id="UP000480425"/>
    </source>
</evidence>
<organism evidence="1 2">
    <name type="scientific">Segatella copri</name>
    <dbReference type="NCBI Taxonomy" id="165179"/>
    <lineage>
        <taxon>Bacteria</taxon>
        <taxon>Pseudomonadati</taxon>
        <taxon>Bacteroidota</taxon>
        <taxon>Bacteroidia</taxon>
        <taxon>Bacteroidales</taxon>
        <taxon>Prevotellaceae</taxon>
        <taxon>Segatella</taxon>
    </lineage>
</organism>
<gene>
    <name evidence="1" type="ORF">F7D73_08865</name>
</gene>
<protein>
    <submittedName>
        <fullName evidence="1">Uncharacterized protein</fullName>
    </submittedName>
</protein>
<name>A0A6G1U0I3_9BACT</name>
<dbReference type="EMBL" id="VZCB01000075">
    <property type="protein sequence ID" value="MQN81063.1"/>
    <property type="molecule type" value="Genomic_DNA"/>
</dbReference>
<accession>A0A6G1U0I3</accession>
<proteinExistence type="predicted"/>
<dbReference type="Proteomes" id="UP000480425">
    <property type="component" value="Unassembled WGS sequence"/>
</dbReference>